<dbReference type="Pfam" id="PF06985">
    <property type="entry name" value="HET"/>
    <property type="match status" value="1"/>
</dbReference>
<evidence type="ECO:0000313" key="3">
    <source>
        <dbReference type="EMBL" id="CZR68086.1"/>
    </source>
</evidence>
<dbReference type="Pfam" id="PF26640">
    <property type="entry name" value="DUF8212"/>
    <property type="match status" value="1"/>
</dbReference>
<sequence>MRLIDCSKPDSYELKQFTDADVPPYAILSHVWGQDEVLFEDIQKHPGINLSSKIGYSKIALVCMQARKDDIRYVWVDTCCIDKTSSTELSEAINSMFQYYQNSKVCYAYLSDVSSVGQINAENSDFARSRWFTRGWTLQELIAPKDLVLYSKDWIALGNKEELCDIIAKVTRIDPTALRGQPLHTYSVAKRMSWAASRDTTRQEDIAYCLLGIFGVNMPMLYGEGCTKAFTRLQEEILKEYDDQTLFAWAYSRDSKEDSNSPTGILADSPRSFANASDVVPCRFWRTSFPCTMTSRGLRIEIPLSPHNHALLQCRRENDYQRILAIPLKPIQSSNDDEFTRIGKTGLVLTDYWKRISLKTVYISKRIENIVTQAGLMRPHRMLLRTLPPPETGYQLVAVHPPEHWSSEENMIYNLENWGKEPRWEAALLFKKKGTDDLVVLVGFFQSQTTEMVAKTLQLLISFIQITSLSSRILSGSDDGLPKPTDWLGLGFELVSILLDRFQAEQWRYIALTQKKSRPLDELLAGTDMRLSTVRNRLGPLQVRVALKEEVIMGEQLLVTDFDIKTTKSGDLKILLFPGVLALNILSLCLEPSILAGLDEVLEFF</sequence>
<protein>
    <submittedName>
        <fullName evidence="3">Uncharacterized protein</fullName>
    </submittedName>
</protein>
<dbReference type="InterPro" id="IPR058525">
    <property type="entry name" value="DUF8212"/>
</dbReference>
<dbReference type="OrthoDB" id="674604at2759"/>
<dbReference type="InterPro" id="IPR010730">
    <property type="entry name" value="HET"/>
</dbReference>
<evidence type="ECO:0000313" key="4">
    <source>
        <dbReference type="Proteomes" id="UP000184330"/>
    </source>
</evidence>
<dbReference type="EMBL" id="FJOG01000051">
    <property type="protein sequence ID" value="CZR68086.1"/>
    <property type="molecule type" value="Genomic_DNA"/>
</dbReference>
<gene>
    <name evidence="3" type="ORF">PAC_17985</name>
</gene>
<dbReference type="PANTHER" id="PTHR10622">
    <property type="entry name" value="HET DOMAIN-CONTAINING PROTEIN"/>
    <property type="match status" value="1"/>
</dbReference>
<dbReference type="Proteomes" id="UP000184330">
    <property type="component" value="Unassembled WGS sequence"/>
</dbReference>
<feature type="domain" description="DUF8212" evidence="2">
    <location>
        <begin position="228"/>
        <end position="264"/>
    </location>
</feature>
<accession>A0A1L7XSS4</accession>
<dbReference type="AlphaFoldDB" id="A0A1L7XSS4"/>
<organism evidence="3 4">
    <name type="scientific">Phialocephala subalpina</name>
    <dbReference type="NCBI Taxonomy" id="576137"/>
    <lineage>
        <taxon>Eukaryota</taxon>
        <taxon>Fungi</taxon>
        <taxon>Dikarya</taxon>
        <taxon>Ascomycota</taxon>
        <taxon>Pezizomycotina</taxon>
        <taxon>Leotiomycetes</taxon>
        <taxon>Helotiales</taxon>
        <taxon>Mollisiaceae</taxon>
        <taxon>Phialocephala</taxon>
        <taxon>Phialocephala fortinii species complex</taxon>
    </lineage>
</organism>
<evidence type="ECO:0000259" key="1">
    <source>
        <dbReference type="Pfam" id="PF06985"/>
    </source>
</evidence>
<keyword evidence="4" id="KW-1185">Reference proteome</keyword>
<feature type="domain" description="Heterokaryon incompatibility" evidence="1">
    <location>
        <begin position="25"/>
        <end position="115"/>
    </location>
</feature>
<reference evidence="3 4" key="1">
    <citation type="submission" date="2016-03" db="EMBL/GenBank/DDBJ databases">
        <authorList>
            <person name="Ploux O."/>
        </authorList>
    </citation>
    <scope>NUCLEOTIDE SEQUENCE [LARGE SCALE GENOMIC DNA]</scope>
    <source>
        <strain evidence="3 4">UAMH 11012</strain>
    </source>
</reference>
<dbReference type="PANTHER" id="PTHR10622:SF10">
    <property type="entry name" value="HET DOMAIN-CONTAINING PROTEIN"/>
    <property type="match status" value="1"/>
</dbReference>
<proteinExistence type="predicted"/>
<evidence type="ECO:0000259" key="2">
    <source>
        <dbReference type="Pfam" id="PF26640"/>
    </source>
</evidence>
<name>A0A1L7XSS4_9HELO</name>
<dbReference type="STRING" id="576137.A0A1L7XSS4"/>